<dbReference type="PANTHER" id="PTHR13136">
    <property type="entry name" value="TESTIS DEVELOPMENT PROTEIN PRTD"/>
    <property type="match status" value="1"/>
</dbReference>
<dbReference type="Gene3D" id="3.40.50.1820">
    <property type="entry name" value="alpha/beta hydrolase"/>
    <property type="match status" value="1"/>
</dbReference>
<evidence type="ECO:0000313" key="2">
    <source>
        <dbReference type="EMBL" id="QES31915.1"/>
    </source>
</evidence>
<proteinExistence type="predicted"/>
<gene>
    <name evidence="2" type="ORF">DEJ47_32300</name>
</gene>
<evidence type="ECO:0000259" key="1">
    <source>
        <dbReference type="Pfam" id="PF12697"/>
    </source>
</evidence>
<keyword evidence="3" id="KW-1185">Reference proteome</keyword>
<protein>
    <submittedName>
        <fullName evidence="2">Alpha/beta hydrolase</fullName>
    </submittedName>
</protein>
<keyword evidence="2" id="KW-0378">Hydrolase</keyword>
<name>A0A5P2BN83_STRVZ</name>
<evidence type="ECO:0000313" key="3">
    <source>
        <dbReference type="Proteomes" id="UP000323046"/>
    </source>
</evidence>
<organism evidence="2 3">
    <name type="scientific">Streptomyces venezuelae</name>
    <dbReference type="NCBI Taxonomy" id="54571"/>
    <lineage>
        <taxon>Bacteria</taxon>
        <taxon>Bacillati</taxon>
        <taxon>Actinomycetota</taxon>
        <taxon>Actinomycetes</taxon>
        <taxon>Kitasatosporales</taxon>
        <taxon>Streptomycetaceae</taxon>
        <taxon>Streptomyces</taxon>
    </lineage>
</organism>
<dbReference type="OrthoDB" id="3366509at2"/>
<dbReference type="SUPFAM" id="SSF53474">
    <property type="entry name" value="alpha/beta-Hydrolases"/>
    <property type="match status" value="1"/>
</dbReference>
<dbReference type="InterPro" id="IPR029058">
    <property type="entry name" value="AB_hydrolase_fold"/>
</dbReference>
<dbReference type="AlphaFoldDB" id="A0A5P2BN83"/>
<reference evidence="2 3" key="1">
    <citation type="submission" date="2018-05" db="EMBL/GenBank/DDBJ databases">
        <title>Streptomyces venezuelae.</title>
        <authorList>
            <person name="Kim W."/>
            <person name="Lee N."/>
            <person name="Cho B.-K."/>
        </authorList>
    </citation>
    <scope>NUCLEOTIDE SEQUENCE [LARGE SCALE GENOMIC DNA]</scope>
    <source>
        <strain evidence="2 3">ATCC 14583</strain>
    </source>
</reference>
<feature type="domain" description="AB hydrolase-1" evidence="1">
    <location>
        <begin position="52"/>
        <end position="166"/>
    </location>
</feature>
<dbReference type="EMBL" id="CP029193">
    <property type="protein sequence ID" value="QES31915.1"/>
    <property type="molecule type" value="Genomic_DNA"/>
</dbReference>
<dbReference type="PANTHER" id="PTHR13136:SF11">
    <property type="entry name" value="TESTIS-EXPRESSED PROTEIN 30"/>
    <property type="match status" value="1"/>
</dbReference>
<dbReference type="Proteomes" id="UP000323046">
    <property type="component" value="Chromosome"/>
</dbReference>
<dbReference type="InterPro" id="IPR000073">
    <property type="entry name" value="AB_hydrolase_1"/>
</dbReference>
<dbReference type="GO" id="GO:0016787">
    <property type="term" value="F:hydrolase activity"/>
    <property type="evidence" value="ECO:0007669"/>
    <property type="project" value="UniProtKB-KW"/>
</dbReference>
<accession>A0A5P2BN83</accession>
<sequence length="256" mass="26544">MRSVVARGELVQVLRRCTGRRDAEGAPVSTPAARSGSPLIFPSTSRPLRAAVLLLHGGREHGTSAPPAVNLPGLRMWPFARALRKSFGARGVAVGRVRYRCRGWNGDRADAARDASRALADLAPRIGDAPVILVGHSMGARAALRAAGHPSVRAVVGLAPWCPPEEPVAHLRDRGVVLLHGDRDGTTDPAESAAYAARATAAGADATLVTMDGSDHAMLRHAPAWHALTTATVGGLLGLGPVPDEVTRAAGVQPGV</sequence>
<dbReference type="InterPro" id="IPR026555">
    <property type="entry name" value="NSL3/Tex30"/>
</dbReference>
<dbReference type="Pfam" id="PF12697">
    <property type="entry name" value="Abhydrolase_6"/>
    <property type="match status" value="1"/>
</dbReference>